<evidence type="ECO:0000313" key="1">
    <source>
        <dbReference type="EMBL" id="GAV28050.1"/>
    </source>
</evidence>
<dbReference type="Proteomes" id="UP000186136">
    <property type="component" value="Unassembled WGS sequence"/>
</dbReference>
<evidence type="ECO:0000313" key="2">
    <source>
        <dbReference type="Proteomes" id="UP000186136"/>
    </source>
</evidence>
<comment type="caution">
    <text evidence="1">The sequence shown here is derived from an EMBL/GenBank/DDBJ whole genome shotgun (WGS) entry which is preliminary data.</text>
</comment>
<accession>A0A1Q2YES0</accession>
<name>A0A1Q2YES0_9ASCO</name>
<protein>
    <submittedName>
        <fullName evidence="1">Uncharacterized protein</fullName>
    </submittedName>
</protein>
<dbReference type="EMBL" id="BDGI01000056">
    <property type="protein sequence ID" value="GAV28050.1"/>
    <property type="molecule type" value="Genomic_DNA"/>
</dbReference>
<sequence length="121" mass="12825">MTTECVHRDAVALSNEREAAETAAVVDATADVDDAADEAAERRLRLSAHPAASTNGRDHQHDNDLHAAVQQLRAGVSDAAAAHVLRPAAVGGVPHPDLLHVIIRDDAGLYGSRGRPPYRNQ</sequence>
<gene>
    <name evidence="1" type="ORF">PMKS-001518</name>
</gene>
<dbReference type="AlphaFoldDB" id="A0A1Q2YES0"/>
<organism evidence="1 2">
    <name type="scientific">Pichia membranifaciens</name>
    <dbReference type="NCBI Taxonomy" id="4926"/>
    <lineage>
        <taxon>Eukaryota</taxon>
        <taxon>Fungi</taxon>
        <taxon>Dikarya</taxon>
        <taxon>Ascomycota</taxon>
        <taxon>Saccharomycotina</taxon>
        <taxon>Pichiomycetes</taxon>
        <taxon>Pichiales</taxon>
        <taxon>Pichiaceae</taxon>
        <taxon>Pichia</taxon>
    </lineage>
</organism>
<keyword evidence="2" id="KW-1185">Reference proteome</keyword>
<reference evidence="1 2" key="1">
    <citation type="submission" date="2016-08" db="EMBL/GenBank/DDBJ databases">
        <title>Whole genome shotgun sequence of Pichia membranifaciens KS47-1.</title>
        <authorList>
            <person name="Konishi M."/>
            <person name="Ishida M."/>
            <person name="Arakawa T."/>
            <person name="Kato Y."/>
            <person name="Horiuchi J."/>
        </authorList>
    </citation>
    <scope>NUCLEOTIDE SEQUENCE [LARGE SCALE GENOMIC DNA]</scope>
    <source>
        <strain evidence="1 2">KS47-1</strain>
    </source>
</reference>
<proteinExistence type="predicted"/>